<keyword evidence="2" id="KW-1185">Reference proteome</keyword>
<reference evidence="1 2" key="2">
    <citation type="submission" date="2014-05" db="EMBL/GenBank/DDBJ databases">
        <title>Genome sequence of the 3-chlorobenzoate degrading bacterium Pseudomonas knackmussii B13 shows multiple evidence for horizontal gene transfer.</title>
        <authorList>
            <person name="Miyazaki R."/>
            <person name="Bertelli C."/>
            <person name="Falquet L."/>
            <person name="Robinson-Rechavi M."/>
            <person name="Gharib W."/>
            <person name="Roy S."/>
            <person name="Van der Meer J.R."/>
        </authorList>
    </citation>
    <scope>NUCLEOTIDE SEQUENCE [LARGE SCALE GENOMIC DNA]</scope>
    <source>
        <strain evidence="1 2">B13</strain>
    </source>
</reference>
<gene>
    <name evidence="1" type="ORF">PKB_2754</name>
</gene>
<sequence>MDACDAVKKCCGLTQADPFNAGPESTPRRLPFRDAPLLPPGHCAEFLPLQFPEESVRTPA</sequence>
<dbReference type="KEGG" id="pkc:PKB_2754"/>
<evidence type="ECO:0000313" key="2">
    <source>
        <dbReference type="Proteomes" id="UP000025241"/>
    </source>
</evidence>
<organism evidence="1 2">
    <name type="scientific">Pseudomonas knackmussii (strain DSM 6978 / CCUG 54928 / LMG 23759 / B13)</name>
    <dbReference type="NCBI Taxonomy" id="1301098"/>
    <lineage>
        <taxon>Bacteria</taxon>
        <taxon>Pseudomonadati</taxon>
        <taxon>Pseudomonadota</taxon>
        <taxon>Gammaproteobacteria</taxon>
        <taxon>Pseudomonadales</taxon>
        <taxon>Pseudomonadaceae</taxon>
        <taxon>Pseudomonas</taxon>
    </lineage>
</organism>
<dbReference type="HOGENOM" id="CLU_2938194_0_0_6"/>
<proteinExistence type="predicted"/>
<dbReference type="EMBL" id="HG322950">
    <property type="protein sequence ID" value="CDF84101.1"/>
    <property type="molecule type" value="Genomic_DNA"/>
</dbReference>
<protein>
    <submittedName>
        <fullName evidence="1">Uncharacterized protein</fullName>
    </submittedName>
</protein>
<evidence type="ECO:0000313" key="1">
    <source>
        <dbReference type="EMBL" id="CDF84101.1"/>
    </source>
</evidence>
<reference evidence="1 2" key="1">
    <citation type="submission" date="2013-03" db="EMBL/GenBank/DDBJ databases">
        <authorList>
            <person name="Linke B."/>
        </authorList>
    </citation>
    <scope>NUCLEOTIDE SEQUENCE [LARGE SCALE GENOMIC DNA]</scope>
    <source>
        <strain evidence="1 2">B13</strain>
    </source>
</reference>
<accession>A0A024HGX4</accession>
<name>A0A024HGX4_PSEKB</name>
<dbReference type="AlphaFoldDB" id="A0A024HGX4"/>
<dbReference type="Proteomes" id="UP000025241">
    <property type="component" value="Chromosome I"/>
</dbReference>
<dbReference type="STRING" id="1301098.PKB_2754"/>